<dbReference type="PANTHER" id="PTHR40446:SF2">
    <property type="entry name" value="N-ACETYLGLUCOSAMINE-1-PHOSPHODIESTER ALPHA-N-ACETYLGLUCOSAMINIDASE"/>
    <property type="match status" value="1"/>
</dbReference>
<keyword evidence="1" id="KW-0732">Signal</keyword>
<evidence type="ECO:0000313" key="4">
    <source>
        <dbReference type="Proteomes" id="UP000249081"/>
    </source>
</evidence>
<feature type="domain" description="Phosphodiester glycosidase" evidence="2">
    <location>
        <begin position="97"/>
        <end position="300"/>
    </location>
</feature>
<evidence type="ECO:0000313" key="3">
    <source>
        <dbReference type="EMBL" id="PZO33299.1"/>
    </source>
</evidence>
<reference evidence="3 4" key="2">
    <citation type="submission" date="2018-06" db="EMBL/GenBank/DDBJ databases">
        <title>Metagenomic assembly of (sub)arctic Cyanobacteria and their associated microbiome from non-axenic cultures.</title>
        <authorList>
            <person name="Baurain D."/>
        </authorList>
    </citation>
    <scope>NUCLEOTIDE SEQUENCE [LARGE SCALE GENOMIC DNA]</scope>
    <source>
        <strain evidence="3">ULC041bin1</strain>
    </source>
</reference>
<proteinExistence type="predicted"/>
<feature type="signal peptide" evidence="1">
    <location>
        <begin position="1"/>
        <end position="31"/>
    </location>
</feature>
<name>A0A2W4VUG0_9CYAN</name>
<dbReference type="Pfam" id="PF09992">
    <property type="entry name" value="NAGPA"/>
    <property type="match status" value="1"/>
</dbReference>
<dbReference type="PROSITE" id="PS51257">
    <property type="entry name" value="PROKAR_LIPOPROTEIN"/>
    <property type="match status" value="1"/>
</dbReference>
<dbReference type="InterPro" id="IPR018711">
    <property type="entry name" value="NAGPA"/>
</dbReference>
<evidence type="ECO:0000256" key="1">
    <source>
        <dbReference type="SAM" id="SignalP"/>
    </source>
</evidence>
<organism evidence="3 4">
    <name type="scientific">Shackletoniella antarctica</name>
    <dbReference type="NCBI Taxonomy" id="268115"/>
    <lineage>
        <taxon>Bacteria</taxon>
        <taxon>Bacillati</taxon>
        <taxon>Cyanobacteriota</taxon>
        <taxon>Cyanophyceae</taxon>
        <taxon>Oculatellales</taxon>
        <taxon>Oculatellaceae</taxon>
        <taxon>Shackletoniella</taxon>
    </lineage>
</organism>
<dbReference type="EMBL" id="QBMN01000263">
    <property type="protein sequence ID" value="PZO33299.1"/>
    <property type="molecule type" value="Genomic_DNA"/>
</dbReference>
<dbReference type="PANTHER" id="PTHR40446">
    <property type="entry name" value="N-ACETYLGLUCOSAMINE-1-PHOSPHODIESTER ALPHA-N-ACETYLGLUCOSAMINIDASE"/>
    <property type="match status" value="1"/>
</dbReference>
<dbReference type="Proteomes" id="UP000249081">
    <property type="component" value="Unassembled WGS sequence"/>
</dbReference>
<dbReference type="AlphaFoldDB" id="A0A2W4VUG0"/>
<reference evidence="4" key="1">
    <citation type="submission" date="2018-04" db="EMBL/GenBank/DDBJ databases">
        <authorList>
            <person name="Cornet L."/>
        </authorList>
    </citation>
    <scope>NUCLEOTIDE SEQUENCE [LARGE SCALE GENOMIC DNA]</scope>
</reference>
<comment type="caution">
    <text evidence="3">The sequence shown here is derived from an EMBL/GenBank/DDBJ whole genome shotgun (WGS) entry which is preliminary data.</text>
</comment>
<evidence type="ECO:0000259" key="2">
    <source>
        <dbReference type="Pfam" id="PF09992"/>
    </source>
</evidence>
<gene>
    <name evidence="3" type="ORF">DCF17_22185</name>
</gene>
<protein>
    <recommendedName>
        <fullName evidence="2">Phosphodiester glycosidase domain-containing protein</fullName>
    </recommendedName>
</protein>
<accession>A0A2W4VUG0</accession>
<feature type="chain" id="PRO_5015839143" description="Phosphodiester glycosidase domain-containing protein" evidence="1">
    <location>
        <begin position="32"/>
        <end position="304"/>
    </location>
</feature>
<sequence>MRSNPLLSLALGLVAALGLLGCAPIPTEADAAGEKTHALTAASVVPPRYETIALPTATVHVVTIADPVRYPVRVAVVDELALVDRIAPQVCDGEGCVAAAVNAGFFDPNNGLTTSYVVQDGALVADPGQNQRLVGNPDLATYMDRILNRSEFRRYDCGGTPSYAIALYQAPVPAGCALVDAVGAGPQLLPQDTSVEEGFVDRAAGRDALGSQSANARSAVGLTADGIVVLVMVAQVPGVSPSGMTMGEVAELMRDRGVIQALNLDGGSSSTLIYGGTTHYGRLNANGERVQRPVKSVLWVENLP</sequence>